<dbReference type="AlphaFoldDB" id="A0A838CXQ6"/>
<keyword evidence="3" id="KW-1185">Reference proteome</keyword>
<accession>A0A838CXQ6</accession>
<feature type="domain" description="DUF4314" evidence="1">
    <location>
        <begin position="13"/>
        <end position="76"/>
    </location>
</feature>
<reference evidence="2 3" key="1">
    <citation type="journal article" date="2004" name="Extremophiles">
        <title>Halobacillus locisalis sp. nov., a halophilic bacterium isolated from a marine solar saltern of the Yellow Sea in Korea.</title>
        <authorList>
            <person name="Yoon J.H."/>
            <person name="Kang K.H."/>
            <person name="Oh T.K."/>
            <person name="Park Y.H."/>
        </authorList>
    </citation>
    <scope>NUCLEOTIDE SEQUENCE [LARGE SCALE GENOMIC DNA]</scope>
    <source>
        <strain evidence="2 3">KCTC 3788</strain>
    </source>
</reference>
<evidence type="ECO:0000313" key="3">
    <source>
        <dbReference type="Proteomes" id="UP000571017"/>
    </source>
</evidence>
<evidence type="ECO:0000259" key="1">
    <source>
        <dbReference type="Pfam" id="PF14192"/>
    </source>
</evidence>
<dbReference type="Proteomes" id="UP000571017">
    <property type="component" value="Unassembled WGS sequence"/>
</dbReference>
<protein>
    <submittedName>
        <fullName evidence="2">DUF4314 domain-containing protein</fullName>
    </submittedName>
</protein>
<dbReference type="InterPro" id="IPR025463">
    <property type="entry name" value="DUF4314"/>
</dbReference>
<proteinExistence type="predicted"/>
<evidence type="ECO:0000313" key="2">
    <source>
        <dbReference type="EMBL" id="MBA2176817.1"/>
    </source>
</evidence>
<name>A0A838CXQ6_9BACI</name>
<dbReference type="RefSeq" id="WP_181473878.1">
    <property type="nucleotide sequence ID" value="NZ_JACEFG010000005.1"/>
</dbReference>
<gene>
    <name evidence="2" type="ORF">H0266_18215</name>
</gene>
<sequence length="87" mass="9649">MGEPVMLSEVNVEYIEALKLEYPIGVEVQLVKADYKRSSLKTGLLGEVKYVDQLGTIYVLWGNGEISGLMYGKDDFFVTNQTVAGVK</sequence>
<dbReference type="Pfam" id="PF14192">
    <property type="entry name" value="DUF4314"/>
    <property type="match status" value="1"/>
</dbReference>
<comment type="caution">
    <text evidence="2">The sequence shown here is derived from an EMBL/GenBank/DDBJ whole genome shotgun (WGS) entry which is preliminary data.</text>
</comment>
<organism evidence="2 3">
    <name type="scientific">Halobacillus locisalis</name>
    <dbReference type="NCBI Taxonomy" id="220753"/>
    <lineage>
        <taxon>Bacteria</taxon>
        <taxon>Bacillati</taxon>
        <taxon>Bacillota</taxon>
        <taxon>Bacilli</taxon>
        <taxon>Bacillales</taxon>
        <taxon>Bacillaceae</taxon>
        <taxon>Halobacillus</taxon>
    </lineage>
</organism>
<dbReference type="EMBL" id="JACEFG010000005">
    <property type="protein sequence ID" value="MBA2176817.1"/>
    <property type="molecule type" value="Genomic_DNA"/>
</dbReference>